<protein>
    <recommendedName>
        <fullName evidence="2 10">peptidylprolyl isomerase</fullName>
        <ecNumber evidence="2 10">5.2.1.8</ecNumber>
    </recommendedName>
</protein>
<dbReference type="Proteomes" id="UP000593567">
    <property type="component" value="Unassembled WGS sequence"/>
</dbReference>
<evidence type="ECO:0000259" key="11">
    <source>
        <dbReference type="PROSITE" id="PS50059"/>
    </source>
</evidence>
<keyword evidence="4" id="KW-0677">Repeat</keyword>
<feature type="domain" description="EF-hand" evidence="12">
    <location>
        <begin position="374"/>
        <end position="409"/>
    </location>
</feature>
<comment type="caution">
    <text evidence="13">The sequence shown here is derived from an EMBL/GenBank/DDBJ whole genome shotgun (WGS) entry which is preliminary data.</text>
</comment>
<sequence length="454" mass="51101">MGIPLHGYCCYCLSVLINVLTQQTGIKVIPTALCCHVGSLNSPSASIFISSLILPLSARLLACLRMNSRVIYSLLVIWQVMAIVADDLDGFVPGFRIDQVFIPSDCTHRAREGDYLYQQYTGYLEDGTKFDSSYDRGDTYNFHLGVGEVIRGMDMGMKGMCKGEKRKITIPPELGYGDDAVGSTLIFEVELADVESSGYKMELLHMPENCTRRSAAGDFIREHYNGTFLDGSPFDSSYDRNQTYDFTLGERQVIKGVDMGLMNMCEGERRRLTVPPILAYGDGGYGDIIPPHTTIVFEAELVEIVNGKLRWYKVDGPECSSEEAVYFYDTITILYNGFTESKLEFSSGHSMLQYVSNVTAGIPQHTRITLDVELVDVQKQDVFKVIDANGDKYLSMEEVEQWLKSNPEFADLAENEEMLENYKAKYFTGKDVDKNNWVSRNEFYGYNTAAHDEL</sequence>
<evidence type="ECO:0000256" key="8">
    <source>
        <dbReference type="ARBA" id="ARBA00023180"/>
    </source>
</evidence>
<dbReference type="PROSITE" id="PS50059">
    <property type="entry name" value="FKBP_PPIASE"/>
    <property type="match status" value="2"/>
</dbReference>
<dbReference type="Gene3D" id="3.10.50.40">
    <property type="match status" value="2"/>
</dbReference>
<dbReference type="GO" id="GO:0003755">
    <property type="term" value="F:peptidyl-prolyl cis-trans isomerase activity"/>
    <property type="evidence" value="ECO:0007669"/>
    <property type="project" value="UniProtKB-KW"/>
</dbReference>
<feature type="domain" description="PPIase FKBP-type" evidence="11">
    <location>
        <begin position="113"/>
        <end position="195"/>
    </location>
</feature>
<dbReference type="SUPFAM" id="SSF54534">
    <property type="entry name" value="FKBP-like"/>
    <property type="match status" value="2"/>
</dbReference>
<comment type="catalytic activity">
    <reaction evidence="1 10">
        <text>[protein]-peptidylproline (omega=180) = [protein]-peptidylproline (omega=0)</text>
        <dbReference type="Rhea" id="RHEA:16237"/>
        <dbReference type="Rhea" id="RHEA-COMP:10747"/>
        <dbReference type="Rhea" id="RHEA-COMP:10748"/>
        <dbReference type="ChEBI" id="CHEBI:83833"/>
        <dbReference type="ChEBI" id="CHEBI:83834"/>
        <dbReference type="EC" id="5.2.1.8"/>
    </reaction>
</comment>
<dbReference type="PROSITE" id="PS50222">
    <property type="entry name" value="EF_HAND_2"/>
    <property type="match status" value="1"/>
</dbReference>
<dbReference type="InterPro" id="IPR052273">
    <property type="entry name" value="PPIase_FKBP"/>
</dbReference>
<evidence type="ECO:0000256" key="3">
    <source>
        <dbReference type="ARBA" id="ARBA00022729"/>
    </source>
</evidence>
<evidence type="ECO:0000313" key="14">
    <source>
        <dbReference type="Proteomes" id="UP000593567"/>
    </source>
</evidence>
<gene>
    <name evidence="13" type="ORF">EB796_023521</name>
</gene>
<dbReference type="PANTHER" id="PTHR46222:SF3">
    <property type="entry name" value="PEPTIDYLPROLYL ISOMERASE"/>
    <property type="match status" value="1"/>
</dbReference>
<proteinExistence type="predicted"/>
<reference evidence="13" key="1">
    <citation type="submission" date="2020-06" db="EMBL/GenBank/DDBJ databases">
        <title>Draft genome of Bugula neritina, a colonial animal packing powerful symbionts and potential medicines.</title>
        <authorList>
            <person name="Rayko M."/>
        </authorList>
    </citation>
    <scope>NUCLEOTIDE SEQUENCE [LARGE SCALE GENOMIC DNA]</scope>
    <source>
        <strain evidence="13">Kwan_BN1</strain>
    </source>
</reference>
<keyword evidence="7 10" id="KW-0697">Rotamase</keyword>
<dbReference type="EC" id="5.2.1.8" evidence="2 10"/>
<keyword evidence="3" id="KW-0732">Signal</keyword>
<dbReference type="FunFam" id="3.10.50.40:FF:000006">
    <property type="entry name" value="Peptidyl-prolyl cis-trans isomerase"/>
    <property type="match status" value="2"/>
</dbReference>
<evidence type="ECO:0000256" key="4">
    <source>
        <dbReference type="ARBA" id="ARBA00022737"/>
    </source>
</evidence>
<keyword evidence="5" id="KW-0256">Endoplasmic reticulum</keyword>
<dbReference type="PROSITE" id="PS00018">
    <property type="entry name" value="EF_HAND_1"/>
    <property type="match status" value="2"/>
</dbReference>
<dbReference type="SUPFAM" id="SSF47473">
    <property type="entry name" value="EF-hand"/>
    <property type="match status" value="1"/>
</dbReference>
<dbReference type="EMBL" id="VXIV02003329">
    <property type="protein sequence ID" value="KAF6018182.1"/>
    <property type="molecule type" value="Genomic_DNA"/>
</dbReference>
<dbReference type="InterPro" id="IPR046357">
    <property type="entry name" value="PPIase_dom_sf"/>
</dbReference>
<dbReference type="AlphaFoldDB" id="A0A7J7IWA3"/>
<evidence type="ECO:0000256" key="7">
    <source>
        <dbReference type="ARBA" id="ARBA00023110"/>
    </source>
</evidence>
<evidence type="ECO:0000256" key="2">
    <source>
        <dbReference type="ARBA" id="ARBA00013194"/>
    </source>
</evidence>
<dbReference type="InterPro" id="IPR018247">
    <property type="entry name" value="EF_Hand_1_Ca_BS"/>
</dbReference>
<keyword evidence="9 10" id="KW-0413">Isomerase</keyword>
<keyword evidence="6" id="KW-0106">Calcium</keyword>
<dbReference type="InterPro" id="IPR001179">
    <property type="entry name" value="PPIase_FKBP_dom"/>
</dbReference>
<evidence type="ECO:0000256" key="9">
    <source>
        <dbReference type="ARBA" id="ARBA00023235"/>
    </source>
</evidence>
<keyword evidence="14" id="KW-1185">Reference proteome</keyword>
<name>A0A7J7IWA3_BUGNE</name>
<evidence type="ECO:0000256" key="5">
    <source>
        <dbReference type="ARBA" id="ARBA00022824"/>
    </source>
</evidence>
<evidence type="ECO:0000256" key="6">
    <source>
        <dbReference type="ARBA" id="ARBA00022837"/>
    </source>
</evidence>
<accession>A0A7J7IWA3</accession>
<dbReference type="GO" id="GO:0005783">
    <property type="term" value="C:endoplasmic reticulum"/>
    <property type="evidence" value="ECO:0007669"/>
    <property type="project" value="UniProtKB-ARBA"/>
</dbReference>
<keyword evidence="8" id="KW-0325">Glycoprotein</keyword>
<feature type="domain" description="PPIase FKBP-type" evidence="11">
    <location>
        <begin position="217"/>
        <end position="305"/>
    </location>
</feature>
<evidence type="ECO:0000313" key="13">
    <source>
        <dbReference type="EMBL" id="KAF6018182.1"/>
    </source>
</evidence>
<organism evidence="13 14">
    <name type="scientific">Bugula neritina</name>
    <name type="common">Brown bryozoan</name>
    <name type="synonym">Sertularia neritina</name>
    <dbReference type="NCBI Taxonomy" id="10212"/>
    <lineage>
        <taxon>Eukaryota</taxon>
        <taxon>Metazoa</taxon>
        <taxon>Spiralia</taxon>
        <taxon>Lophotrochozoa</taxon>
        <taxon>Bryozoa</taxon>
        <taxon>Gymnolaemata</taxon>
        <taxon>Cheilostomatida</taxon>
        <taxon>Flustrina</taxon>
        <taxon>Buguloidea</taxon>
        <taxon>Bugulidae</taxon>
        <taxon>Bugula</taxon>
    </lineage>
</organism>
<evidence type="ECO:0000256" key="1">
    <source>
        <dbReference type="ARBA" id="ARBA00000971"/>
    </source>
</evidence>
<dbReference type="GO" id="GO:0005509">
    <property type="term" value="F:calcium ion binding"/>
    <property type="evidence" value="ECO:0007669"/>
    <property type="project" value="InterPro"/>
</dbReference>
<evidence type="ECO:0000256" key="10">
    <source>
        <dbReference type="PROSITE-ProRule" id="PRU00277"/>
    </source>
</evidence>
<dbReference type="PANTHER" id="PTHR46222">
    <property type="entry name" value="PEPTIDYL-PROLYL CIS-TRANS ISOMERASE FKBP7/14"/>
    <property type="match status" value="1"/>
</dbReference>
<dbReference type="InterPro" id="IPR002048">
    <property type="entry name" value="EF_hand_dom"/>
</dbReference>
<dbReference type="InterPro" id="IPR011992">
    <property type="entry name" value="EF-hand-dom_pair"/>
</dbReference>
<dbReference type="Gene3D" id="1.10.238.10">
    <property type="entry name" value="EF-hand"/>
    <property type="match status" value="1"/>
</dbReference>
<dbReference type="OrthoDB" id="77911at2759"/>
<dbReference type="Pfam" id="PF00254">
    <property type="entry name" value="FKBP_C"/>
    <property type="match status" value="2"/>
</dbReference>
<evidence type="ECO:0000259" key="12">
    <source>
        <dbReference type="PROSITE" id="PS50222"/>
    </source>
</evidence>